<dbReference type="GO" id="GO:0005524">
    <property type="term" value="F:ATP binding"/>
    <property type="evidence" value="ECO:0007669"/>
    <property type="project" value="UniProtKB-KW"/>
</dbReference>
<evidence type="ECO:0000256" key="5">
    <source>
        <dbReference type="ARBA" id="ARBA00022840"/>
    </source>
</evidence>
<dbReference type="EMBL" id="JAAAPK010000020">
    <property type="protein sequence ID" value="NBC46246.1"/>
    <property type="molecule type" value="Genomic_DNA"/>
</dbReference>
<dbReference type="EC" id="2.7.11.1" evidence="1"/>
<dbReference type="InterPro" id="IPR050660">
    <property type="entry name" value="NEK_Ser/Thr_kinase"/>
</dbReference>
<feature type="compositionally biased region" description="Polar residues" evidence="6">
    <location>
        <begin position="373"/>
        <end position="384"/>
    </location>
</feature>
<keyword evidence="5" id="KW-0067">ATP-binding</keyword>
<gene>
    <name evidence="8" type="ORF">GTZ93_41310</name>
</gene>
<protein>
    <recommendedName>
        <fullName evidence="1">non-specific serine/threonine protein kinase</fullName>
        <ecNumber evidence="1">2.7.11.1</ecNumber>
    </recommendedName>
</protein>
<dbReference type="SUPFAM" id="SSF56112">
    <property type="entry name" value="Protein kinase-like (PK-like)"/>
    <property type="match status" value="1"/>
</dbReference>
<evidence type="ECO:0000313" key="9">
    <source>
        <dbReference type="Proteomes" id="UP000537825"/>
    </source>
</evidence>
<reference evidence="8 9" key="1">
    <citation type="submission" date="2020-01" db="EMBL/GenBank/DDBJ databases">
        <title>The draft genome sequence of Corallococcus exiguus DSM 14696.</title>
        <authorList>
            <person name="Zhang X."/>
            <person name="Zhu H."/>
        </authorList>
    </citation>
    <scope>NUCLEOTIDE SEQUENCE [LARGE SCALE GENOMIC DNA]</scope>
    <source>
        <strain evidence="8 9">DSM 14696</strain>
    </source>
</reference>
<dbReference type="RefSeq" id="WP_139919222.1">
    <property type="nucleotide sequence ID" value="NZ_CBCSLE010000148.1"/>
</dbReference>
<evidence type="ECO:0000256" key="1">
    <source>
        <dbReference type="ARBA" id="ARBA00012513"/>
    </source>
</evidence>
<dbReference type="InterPro" id="IPR000719">
    <property type="entry name" value="Prot_kinase_dom"/>
</dbReference>
<keyword evidence="9" id="KW-1185">Reference proteome</keyword>
<proteinExistence type="predicted"/>
<feature type="region of interest" description="Disordered" evidence="6">
    <location>
        <begin position="364"/>
        <end position="384"/>
    </location>
</feature>
<evidence type="ECO:0000313" key="8">
    <source>
        <dbReference type="EMBL" id="NBC46246.1"/>
    </source>
</evidence>
<comment type="caution">
    <text evidence="8">The sequence shown here is derived from an EMBL/GenBank/DDBJ whole genome shotgun (WGS) entry which is preliminary data.</text>
</comment>
<feature type="domain" description="Protein kinase" evidence="7">
    <location>
        <begin position="22"/>
        <end position="337"/>
    </location>
</feature>
<evidence type="ECO:0000256" key="4">
    <source>
        <dbReference type="ARBA" id="ARBA00022777"/>
    </source>
</evidence>
<evidence type="ECO:0000256" key="2">
    <source>
        <dbReference type="ARBA" id="ARBA00022679"/>
    </source>
</evidence>
<dbReference type="PANTHER" id="PTHR43671:SF13">
    <property type="entry name" value="SERINE_THREONINE-PROTEIN KINASE NEK2"/>
    <property type="match status" value="1"/>
</dbReference>
<organism evidence="8 9">
    <name type="scientific">Corallococcus exiguus</name>
    <dbReference type="NCBI Taxonomy" id="83462"/>
    <lineage>
        <taxon>Bacteria</taxon>
        <taxon>Pseudomonadati</taxon>
        <taxon>Myxococcota</taxon>
        <taxon>Myxococcia</taxon>
        <taxon>Myxococcales</taxon>
        <taxon>Cystobacterineae</taxon>
        <taxon>Myxococcaceae</taxon>
        <taxon>Corallococcus</taxon>
    </lineage>
</organism>
<evidence type="ECO:0000259" key="7">
    <source>
        <dbReference type="PROSITE" id="PS50011"/>
    </source>
</evidence>
<evidence type="ECO:0000256" key="6">
    <source>
        <dbReference type="SAM" id="MobiDB-lite"/>
    </source>
</evidence>
<keyword evidence="4 8" id="KW-0418">Kinase</keyword>
<dbReference type="Pfam" id="PF00069">
    <property type="entry name" value="Pkinase"/>
    <property type="match status" value="1"/>
</dbReference>
<dbReference type="InterPro" id="IPR011009">
    <property type="entry name" value="Kinase-like_dom_sf"/>
</dbReference>
<accession>A0A7X5BUD8</accession>
<dbReference type="Proteomes" id="UP000537825">
    <property type="component" value="Unassembled WGS sequence"/>
</dbReference>
<sequence length="384" mass="42521">MKAVEFKVPRGAILFVKDGFQYEFRDDLGETHHGLSLFLARRRTLEGHIRGKVLLKAVGRPTVEEGARVKRARAKLEEQVRLATYLNHPGILRVHGLHKAGGCWYVITEHPSGNSLNDLISVAGECKRRLSPLFVLYVGAQVAAALEHAHEAKDEQGKPLNIVHRALDVEHIFVDWQGSAQISDFGLALSDLPGRVSSTVRRPLGEAFYSSPEMLLTGRVDARSDLFTLGNIMLELATWKNVLDAPDDLTEGVKDSLSRRNRARVRRAIRRARLAGSSPLVEDAIWRAATYTQADLDALTADLPQGLRVTLGRLLQRSPADRYQTARELAADLRRWIGEGDAYGPKDAEAELKELMRQAGEALGELGIRAPRSPSTPQDQISTN</sequence>
<keyword evidence="3" id="KW-0547">Nucleotide-binding</keyword>
<keyword evidence="2" id="KW-0808">Transferase</keyword>
<dbReference type="PANTHER" id="PTHR43671">
    <property type="entry name" value="SERINE/THREONINE-PROTEIN KINASE NEK"/>
    <property type="match status" value="1"/>
</dbReference>
<evidence type="ECO:0000256" key="3">
    <source>
        <dbReference type="ARBA" id="ARBA00022741"/>
    </source>
</evidence>
<name>A0A7X5BUD8_9BACT</name>
<dbReference type="AlphaFoldDB" id="A0A7X5BUD8"/>
<dbReference type="PROSITE" id="PS50011">
    <property type="entry name" value="PROTEIN_KINASE_DOM"/>
    <property type="match status" value="1"/>
</dbReference>
<dbReference type="Gene3D" id="1.10.510.10">
    <property type="entry name" value="Transferase(Phosphotransferase) domain 1"/>
    <property type="match status" value="1"/>
</dbReference>
<dbReference type="GO" id="GO:0004674">
    <property type="term" value="F:protein serine/threonine kinase activity"/>
    <property type="evidence" value="ECO:0007669"/>
    <property type="project" value="UniProtKB-EC"/>
</dbReference>